<dbReference type="PANTHER" id="PTHR11733:SF211">
    <property type="entry name" value="OLIGOPEPTIDASE LIPOPROTEIN M13 FAMILY"/>
    <property type="match status" value="1"/>
</dbReference>
<dbReference type="PROSITE" id="PS51885">
    <property type="entry name" value="NEPRILYSIN"/>
    <property type="match status" value="1"/>
</dbReference>
<keyword evidence="7" id="KW-0732">Signal</keyword>
<name>A0A7X1F568_9SPHN</name>
<evidence type="ECO:0000313" key="10">
    <source>
        <dbReference type="EMBL" id="MBC2650528.1"/>
    </source>
</evidence>
<dbReference type="InterPro" id="IPR042089">
    <property type="entry name" value="Peptidase_M13_dom_2"/>
</dbReference>
<evidence type="ECO:0000313" key="11">
    <source>
        <dbReference type="Proteomes" id="UP000520156"/>
    </source>
</evidence>
<dbReference type="Pfam" id="PF05649">
    <property type="entry name" value="Peptidase_M13_N"/>
    <property type="match status" value="1"/>
</dbReference>
<keyword evidence="3" id="KW-0479">Metal-binding</keyword>
<protein>
    <submittedName>
        <fullName evidence="10">M13 family metallopeptidase</fullName>
    </submittedName>
</protein>
<dbReference type="GO" id="GO:0004222">
    <property type="term" value="F:metalloendopeptidase activity"/>
    <property type="evidence" value="ECO:0007669"/>
    <property type="project" value="InterPro"/>
</dbReference>
<feature type="signal peptide" evidence="7">
    <location>
        <begin position="1"/>
        <end position="25"/>
    </location>
</feature>
<dbReference type="Gene3D" id="3.40.390.10">
    <property type="entry name" value="Collagenase (Catalytic Domain)"/>
    <property type="match status" value="1"/>
</dbReference>
<proteinExistence type="predicted"/>
<dbReference type="EMBL" id="JACLAU010000002">
    <property type="protein sequence ID" value="MBC2650528.1"/>
    <property type="molecule type" value="Genomic_DNA"/>
</dbReference>
<comment type="cofactor">
    <cofactor evidence="1">
        <name>Zn(2+)</name>
        <dbReference type="ChEBI" id="CHEBI:29105"/>
    </cofactor>
</comment>
<dbReference type="InterPro" id="IPR018497">
    <property type="entry name" value="Peptidase_M13_C"/>
</dbReference>
<evidence type="ECO:0000256" key="3">
    <source>
        <dbReference type="ARBA" id="ARBA00022723"/>
    </source>
</evidence>
<evidence type="ECO:0000256" key="6">
    <source>
        <dbReference type="ARBA" id="ARBA00023049"/>
    </source>
</evidence>
<dbReference type="InterPro" id="IPR024079">
    <property type="entry name" value="MetalloPept_cat_dom_sf"/>
</dbReference>
<comment type="caution">
    <text evidence="10">The sequence shown here is derived from an EMBL/GenBank/DDBJ whole genome shotgun (WGS) entry which is preliminary data.</text>
</comment>
<keyword evidence="4" id="KW-0378">Hydrolase</keyword>
<evidence type="ECO:0000256" key="2">
    <source>
        <dbReference type="ARBA" id="ARBA00022670"/>
    </source>
</evidence>
<evidence type="ECO:0000256" key="7">
    <source>
        <dbReference type="SAM" id="SignalP"/>
    </source>
</evidence>
<dbReference type="GO" id="GO:0046872">
    <property type="term" value="F:metal ion binding"/>
    <property type="evidence" value="ECO:0007669"/>
    <property type="project" value="UniProtKB-KW"/>
</dbReference>
<dbReference type="AlphaFoldDB" id="A0A7X1F568"/>
<evidence type="ECO:0000256" key="4">
    <source>
        <dbReference type="ARBA" id="ARBA00022801"/>
    </source>
</evidence>
<feature type="domain" description="Peptidase M13 C-terminal" evidence="8">
    <location>
        <begin position="497"/>
        <end position="696"/>
    </location>
</feature>
<dbReference type="GO" id="GO:0016485">
    <property type="term" value="P:protein processing"/>
    <property type="evidence" value="ECO:0007669"/>
    <property type="project" value="TreeGrafter"/>
</dbReference>
<organism evidence="10 11">
    <name type="scientific">Novosphingobium aerophilum</name>
    <dbReference type="NCBI Taxonomy" id="2839843"/>
    <lineage>
        <taxon>Bacteria</taxon>
        <taxon>Pseudomonadati</taxon>
        <taxon>Pseudomonadota</taxon>
        <taxon>Alphaproteobacteria</taxon>
        <taxon>Sphingomonadales</taxon>
        <taxon>Sphingomonadaceae</taxon>
        <taxon>Novosphingobium</taxon>
    </lineage>
</organism>
<dbReference type="SUPFAM" id="SSF55486">
    <property type="entry name" value="Metalloproteases ('zincins'), catalytic domain"/>
    <property type="match status" value="1"/>
</dbReference>
<dbReference type="CDD" id="cd08662">
    <property type="entry name" value="M13"/>
    <property type="match status" value="1"/>
</dbReference>
<keyword evidence="11" id="KW-1185">Reference proteome</keyword>
<dbReference type="PRINTS" id="PR00786">
    <property type="entry name" value="NEPRILYSIN"/>
</dbReference>
<feature type="chain" id="PRO_5031307797" evidence="7">
    <location>
        <begin position="26"/>
        <end position="700"/>
    </location>
</feature>
<dbReference type="Pfam" id="PF01431">
    <property type="entry name" value="Peptidase_M13"/>
    <property type="match status" value="1"/>
</dbReference>
<accession>A0A7X1F568</accession>
<evidence type="ECO:0000259" key="9">
    <source>
        <dbReference type="Pfam" id="PF05649"/>
    </source>
</evidence>
<dbReference type="InterPro" id="IPR000718">
    <property type="entry name" value="Peptidase_M13"/>
</dbReference>
<keyword evidence="2" id="KW-0645">Protease</keyword>
<dbReference type="Proteomes" id="UP000520156">
    <property type="component" value="Unassembled WGS sequence"/>
</dbReference>
<evidence type="ECO:0000259" key="8">
    <source>
        <dbReference type="Pfam" id="PF01431"/>
    </source>
</evidence>
<gene>
    <name evidence="10" type="ORF">H7F49_02295</name>
</gene>
<feature type="domain" description="Peptidase M13 N-terminal" evidence="9">
    <location>
        <begin position="59"/>
        <end position="445"/>
    </location>
</feature>
<evidence type="ECO:0000256" key="1">
    <source>
        <dbReference type="ARBA" id="ARBA00001947"/>
    </source>
</evidence>
<dbReference type="RefSeq" id="WP_185681959.1">
    <property type="nucleotide sequence ID" value="NZ_JACLAU010000002.1"/>
</dbReference>
<dbReference type="InterPro" id="IPR008753">
    <property type="entry name" value="Peptidase_M13_N"/>
</dbReference>
<sequence>MSVVSRSARPRQVLGLLLGLGLAVAGLTACTPGNDADAARSPGTGLGIDQAAMDKTVKPGDDFYGYANGTWMREATIPADKAQVGAFQSARQRTEEQLVRLVDDIAKGDAAPDSDPGRIKTYYTAYLDTRAIDAAGLAPVQPDLQRFAAIASLSDLSRVLGAQLRADVDPFNSTDFQTEHLFGLFVTQSLSGSGVLPYLLQGGLGLPGREYYLSSAPRMVAIRAKYLTYVTDLLGAAGQPDPAAKAARIVALETRIAQAHATAEQSADMRSGATEWERADFARKAPGIDWDAFFAAAGLGRQERFVAYHAGAIARLSALVAREPLATWQDWLVFHQLNANADVLPSRLDQLHFAFYGTVVEGRTAQRTRQQRAIDALNEALGEPLGKLYVEQHFPPGAKAEISGMVDAIKQAFAARITRLDWMAPETRDEALAKVRSIVVGVGYPDRWRDYSGLSLQPGQAYANRQAAELFRTRQQLGKLGKPLDRGEWWMNPQLVNAVNLPVQNALNFPAAILQKPFFDPGADPAFNYGAIGAVIGHEISHSFDNSGAAFDSTGKLRNWWTDADLARFRRNSRVLVLQYNAYRPFPDLALKGELELGENMADVAGLAAAYDAYRASLKGKEPPVIEGFTGDQRFFIAFAQAWQAKLREEMLRARIATDGHAPAAYRALTVRNIDAWYRAFDVQPGDRLYLPESKRARIW</sequence>
<dbReference type="GO" id="GO:0005886">
    <property type="term" value="C:plasma membrane"/>
    <property type="evidence" value="ECO:0007669"/>
    <property type="project" value="TreeGrafter"/>
</dbReference>
<reference evidence="10 11" key="1">
    <citation type="submission" date="2020-08" db="EMBL/GenBank/DDBJ databases">
        <title>The genome sequence of Novosphingobium flavum 4Y4.</title>
        <authorList>
            <person name="Liu Y."/>
        </authorList>
    </citation>
    <scope>NUCLEOTIDE SEQUENCE [LARGE SCALE GENOMIC DNA]</scope>
    <source>
        <strain evidence="10 11">4Y4</strain>
    </source>
</reference>
<keyword evidence="6" id="KW-0482">Metalloprotease</keyword>
<dbReference type="PANTHER" id="PTHR11733">
    <property type="entry name" value="ZINC METALLOPROTEASE FAMILY M13 NEPRILYSIN-RELATED"/>
    <property type="match status" value="1"/>
</dbReference>
<evidence type="ECO:0000256" key="5">
    <source>
        <dbReference type="ARBA" id="ARBA00022833"/>
    </source>
</evidence>
<keyword evidence="5" id="KW-0862">Zinc</keyword>
<dbReference type="Gene3D" id="1.10.1380.10">
    <property type="entry name" value="Neutral endopeptidase , domain2"/>
    <property type="match status" value="1"/>
</dbReference>
<dbReference type="PROSITE" id="PS51257">
    <property type="entry name" value="PROKAR_LIPOPROTEIN"/>
    <property type="match status" value="1"/>
</dbReference>